<dbReference type="InterPro" id="IPR029526">
    <property type="entry name" value="PGBD"/>
</dbReference>
<name>A0A0V0XHZ7_TRIPS</name>
<evidence type="ECO:0000259" key="2">
    <source>
        <dbReference type="Pfam" id="PF13843"/>
    </source>
</evidence>
<feature type="compositionally biased region" description="Acidic residues" evidence="1">
    <location>
        <begin position="280"/>
        <end position="298"/>
    </location>
</feature>
<evidence type="ECO:0000313" key="4">
    <source>
        <dbReference type="Proteomes" id="UP000054815"/>
    </source>
</evidence>
<dbReference type="Proteomes" id="UP000054815">
    <property type="component" value="Unassembled WGS sequence"/>
</dbReference>
<dbReference type="AlphaFoldDB" id="A0A0V0XHZ7"/>
<feature type="region of interest" description="Disordered" evidence="1">
    <location>
        <begin position="265"/>
        <end position="298"/>
    </location>
</feature>
<accession>A0A0V0XHZ7</accession>
<sequence length="437" mass="50636">MFQRRCLLCSSQEWTKFNLVKIQFRLRRDEHITLIITISLPVPSNNRIANHQNETKLVENGAEQKGSRTSVELGKMHENSCQIQCALNQVRLQWECRSCVTPRCYLTSHRNSRICSAKPLSTSASEGTNKSLCTKCYTLKRTNRNDKCWICGSGMRGCPGKLYTNLDAADTLAAEDPRPVSEIYDELASNATTILDTAAYFPSWDQARNSMYYSRLKKYPRLPARRQDLRLTAEQTTTKSGAQFLVHHSPTNDILIFAPKTDVSEQEIDSENEHESKSDEDVDDSTVFDVSDNSDDEESSRSSVVWMKRQLKQVDCTWRQSFSVNFVCHSKLTTKSSTCDIEQLAGILMKMGLVSMSRYRMYWSRAFRLEGIASRMSRFRFFELMKYFTIFHKSRNWTKVIFFCVIATAATHTWLLYRRERDLFSEKNPTAWIYWPL</sequence>
<proteinExistence type="predicted"/>
<evidence type="ECO:0000256" key="1">
    <source>
        <dbReference type="SAM" id="MobiDB-lite"/>
    </source>
</evidence>
<feature type="domain" description="PiggyBac transposable element-derived protein" evidence="2">
    <location>
        <begin position="337"/>
        <end position="390"/>
    </location>
</feature>
<dbReference type="Pfam" id="PF13843">
    <property type="entry name" value="DDE_Tnp_1_7"/>
    <property type="match status" value="1"/>
</dbReference>
<organism evidence="3 4">
    <name type="scientific">Trichinella pseudospiralis</name>
    <name type="common">Parasitic roundworm</name>
    <dbReference type="NCBI Taxonomy" id="6337"/>
    <lineage>
        <taxon>Eukaryota</taxon>
        <taxon>Metazoa</taxon>
        <taxon>Ecdysozoa</taxon>
        <taxon>Nematoda</taxon>
        <taxon>Enoplea</taxon>
        <taxon>Dorylaimia</taxon>
        <taxon>Trichinellida</taxon>
        <taxon>Trichinellidae</taxon>
        <taxon>Trichinella</taxon>
    </lineage>
</organism>
<gene>
    <name evidence="3" type="ORF">T4E_5016</name>
</gene>
<dbReference type="EMBL" id="JYDU01000275">
    <property type="protein sequence ID" value="KRX87625.1"/>
    <property type="molecule type" value="Genomic_DNA"/>
</dbReference>
<comment type="caution">
    <text evidence="3">The sequence shown here is derived from an EMBL/GenBank/DDBJ whole genome shotgun (WGS) entry which is preliminary data.</text>
</comment>
<evidence type="ECO:0000313" key="3">
    <source>
        <dbReference type="EMBL" id="KRX87625.1"/>
    </source>
</evidence>
<protein>
    <recommendedName>
        <fullName evidence="2">PiggyBac transposable element-derived protein domain-containing protein</fullName>
    </recommendedName>
</protein>
<reference evidence="3 4" key="1">
    <citation type="submission" date="2015-01" db="EMBL/GenBank/DDBJ databases">
        <title>Evolution of Trichinella species and genotypes.</title>
        <authorList>
            <person name="Korhonen P.K."/>
            <person name="Edoardo P."/>
            <person name="Giuseppe L.R."/>
            <person name="Gasser R.B."/>
        </authorList>
    </citation>
    <scope>NUCLEOTIDE SEQUENCE [LARGE SCALE GENOMIC DNA]</scope>
    <source>
        <strain evidence="3">ISS141</strain>
    </source>
</reference>
<dbReference type="STRING" id="6337.A0A0V0XHZ7"/>